<evidence type="ECO:0000256" key="1">
    <source>
        <dbReference type="SAM" id="MobiDB-lite"/>
    </source>
</evidence>
<reference evidence="4" key="2">
    <citation type="submission" date="2010-04" db="EMBL/GenBank/DDBJ databases">
        <authorList>
            <person name="Buell R."/>
            <person name="Hamilton J."/>
            <person name="Hostetler J."/>
        </authorList>
    </citation>
    <scope>NUCLEOTIDE SEQUENCE [LARGE SCALE GENOMIC DNA]</scope>
    <source>
        <strain evidence="4">DAOM:BR144</strain>
    </source>
</reference>
<keyword evidence="2" id="KW-0472">Membrane</keyword>
<accession>K3WJH8</accession>
<name>K3WJH8_GLOUD</name>
<reference evidence="3" key="3">
    <citation type="submission" date="2015-02" db="UniProtKB">
        <authorList>
            <consortium name="EnsemblProtists"/>
        </authorList>
    </citation>
    <scope>IDENTIFICATION</scope>
    <source>
        <strain evidence="3">DAOM BR144</strain>
    </source>
</reference>
<dbReference type="InParanoid" id="K3WJH8"/>
<keyword evidence="2" id="KW-0812">Transmembrane</keyword>
<keyword evidence="2" id="KW-1133">Transmembrane helix</keyword>
<dbReference type="EnsemblProtists" id="PYU1_T005120">
    <property type="protein sequence ID" value="PYU1_T005120"/>
    <property type="gene ID" value="PYU1_G005109"/>
</dbReference>
<evidence type="ECO:0000313" key="4">
    <source>
        <dbReference type="Proteomes" id="UP000019132"/>
    </source>
</evidence>
<dbReference type="EMBL" id="GL376564">
    <property type="status" value="NOT_ANNOTATED_CDS"/>
    <property type="molecule type" value="Genomic_DNA"/>
</dbReference>
<feature type="region of interest" description="Disordered" evidence="1">
    <location>
        <begin position="55"/>
        <end position="77"/>
    </location>
</feature>
<reference evidence="4" key="1">
    <citation type="journal article" date="2010" name="Genome Biol.">
        <title>Genome sequence of the necrotrophic plant pathogen Pythium ultimum reveals original pathogenicity mechanisms and effector repertoire.</title>
        <authorList>
            <person name="Levesque C.A."/>
            <person name="Brouwer H."/>
            <person name="Cano L."/>
            <person name="Hamilton J.P."/>
            <person name="Holt C."/>
            <person name="Huitema E."/>
            <person name="Raffaele S."/>
            <person name="Robideau G.P."/>
            <person name="Thines M."/>
            <person name="Win J."/>
            <person name="Zerillo M.M."/>
            <person name="Beakes G.W."/>
            <person name="Boore J.L."/>
            <person name="Busam D."/>
            <person name="Dumas B."/>
            <person name="Ferriera S."/>
            <person name="Fuerstenberg S.I."/>
            <person name="Gachon C.M."/>
            <person name="Gaulin E."/>
            <person name="Govers F."/>
            <person name="Grenville-Briggs L."/>
            <person name="Horner N."/>
            <person name="Hostetler J."/>
            <person name="Jiang R.H."/>
            <person name="Johnson J."/>
            <person name="Krajaejun T."/>
            <person name="Lin H."/>
            <person name="Meijer H.J."/>
            <person name="Moore B."/>
            <person name="Morris P."/>
            <person name="Phuntmart V."/>
            <person name="Puiu D."/>
            <person name="Shetty J."/>
            <person name="Stajich J.E."/>
            <person name="Tripathy S."/>
            <person name="Wawra S."/>
            <person name="van West P."/>
            <person name="Whitty B.R."/>
            <person name="Coutinho P.M."/>
            <person name="Henrissat B."/>
            <person name="Martin F."/>
            <person name="Thomas P.D."/>
            <person name="Tyler B.M."/>
            <person name="De Vries R.P."/>
            <person name="Kamoun S."/>
            <person name="Yandell M."/>
            <person name="Tisserat N."/>
            <person name="Buell C.R."/>
        </authorList>
    </citation>
    <scope>NUCLEOTIDE SEQUENCE</scope>
    <source>
        <strain evidence="4">DAOM:BR144</strain>
    </source>
</reference>
<organism evidence="3 4">
    <name type="scientific">Globisporangium ultimum (strain ATCC 200006 / CBS 805.95 / DAOM BR144)</name>
    <name type="common">Pythium ultimum</name>
    <dbReference type="NCBI Taxonomy" id="431595"/>
    <lineage>
        <taxon>Eukaryota</taxon>
        <taxon>Sar</taxon>
        <taxon>Stramenopiles</taxon>
        <taxon>Oomycota</taxon>
        <taxon>Peronosporomycetes</taxon>
        <taxon>Pythiales</taxon>
        <taxon>Pythiaceae</taxon>
        <taxon>Globisporangium</taxon>
    </lineage>
</organism>
<dbReference type="AlphaFoldDB" id="K3WJH8"/>
<dbReference type="HOGENOM" id="CLU_2643452_0_0_1"/>
<dbReference type="Proteomes" id="UP000019132">
    <property type="component" value="Unassembled WGS sequence"/>
</dbReference>
<protein>
    <submittedName>
        <fullName evidence="3">Uncharacterized protein</fullName>
    </submittedName>
</protein>
<sequence>MQLFMNLINVASTFIFVYPLYGTIFRSLQSVHQFAFIFVLPVIKVGLKKLTQSRESRQRPRAVRGHDRRPLQRIVLS</sequence>
<evidence type="ECO:0000256" key="2">
    <source>
        <dbReference type="SAM" id="Phobius"/>
    </source>
</evidence>
<keyword evidence="4" id="KW-1185">Reference proteome</keyword>
<proteinExistence type="predicted"/>
<feature type="transmembrane region" description="Helical" evidence="2">
    <location>
        <begin position="7"/>
        <end position="24"/>
    </location>
</feature>
<dbReference type="VEuPathDB" id="FungiDB:PYU1_G005109"/>
<evidence type="ECO:0000313" key="3">
    <source>
        <dbReference type="EnsemblProtists" id="PYU1_T005120"/>
    </source>
</evidence>
<feature type="compositionally biased region" description="Basic and acidic residues" evidence="1">
    <location>
        <begin position="55"/>
        <end position="70"/>
    </location>
</feature>
<feature type="transmembrane region" description="Helical" evidence="2">
    <location>
        <begin position="30"/>
        <end position="47"/>
    </location>
</feature>